<evidence type="ECO:0000313" key="14">
    <source>
        <dbReference type="Proteomes" id="UP000190637"/>
    </source>
</evidence>
<dbReference type="PANTHER" id="PTHR42837:SF2">
    <property type="entry name" value="MEMBRANE METALLOPROTEASE ARASP2, CHLOROPLASTIC-RELATED"/>
    <property type="match status" value="1"/>
</dbReference>
<dbReference type="InterPro" id="IPR008915">
    <property type="entry name" value="Peptidase_M50"/>
</dbReference>
<evidence type="ECO:0000259" key="12">
    <source>
        <dbReference type="SMART" id="SM00228"/>
    </source>
</evidence>
<dbReference type="GO" id="GO:0004222">
    <property type="term" value="F:metalloendopeptidase activity"/>
    <property type="evidence" value="ECO:0007669"/>
    <property type="project" value="InterPro"/>
</dbReference>
<dbReference type="EMBL" id="FUWS01000018">
    <property type="protein sequence ID" value="SKA38184.1"/>
    <property type="molecule type" value="Genomic_DNA"/>
</dbReference>
<evidence type="ECO:0000256" key="4">
    <source>
        <dbReference type="ARBA" id="ARBA00022670"/>
    </source>
</evidence>
<dbReference type="CDD" id="cd23081">
    <property type="entry name" value="cpPDZ_EcRseP-like"/>
    <property type="match status" value="1"/>
</dbReference>
<evidence type="ECO:0000256" key="5">
    <source>
        <dbReference type="ARBA" id="ARBA00022692"/>
    </source>
</evidence>
<gene>
    <name evidence="13" type="ORF">SAMN02745673_04802</name>
</gene>
<dbReference type="InterPro" id="IPR001478">
    <property type="entry name" value="PDZ"/>
</dbReference>
<keyword evidence="8 11" id="KW-1133">Transmembrane helix</keyword>
<evidence type="ECO:0000256" key="2">
    <source>
        <dbReference type="ARBA" id="ARBA00004141"/>
    </source>
</evidence>
<evidence type="ECO:0000256" key="7">
    <source>
        <dbReference type="ARBA" id="ARBA00022833"/>
    </source>
</evidence>
<dbReference type="GO" id="GO:0016020">
    <property type="term" value="C:membrane"/>
    <property type="evidence" value="ECO:0007669"/>
    <property type="project" value="UniProtKB-SubCell"/>
</dbReference>
<evidence type="ECO:0000256" key="3">
    <source>
        <dbReference type="ARBA" id="ARBA00007931"/>
    </source>
</evidence>
<dbReference type="Pfam" id="PF17820">
    <property type="entry name" value="PDZ_6"/>
    <property type="match status" value="1"/>
</dbReference>
<dbReference type="GO" id="GO:0006508">
    <property type="term" value="P:proteolysis"/>
    <property type="evidence" value="ECO:0007669"/>
    <property type="project" value="UniProtKB-KW"/>
</dbReference>
<accession>A0A1T4TCG3</accession>
<keyword evidence="14" id="KW-1185">Reference proteome</keyword>
<dbReference type="AlphaFoldDB" id="A0A1T4TCG3"/>
<feature type="transmembrane region" description="Helical" evidence="11">
    <location>
        <begin position="433"/>
        <end position="454"/>
    </location>
</feature>
<dbReference type="Pfam" id="PF02163">
    <property type="entry name" value="Peptidase_M50"/>
    <property type="match status" value="1"/>
</dbReference>
<name>A0A1T4TCG3_9ACTN</name>
<keyword evidence="4 13" id="KW-0645">Protease</keyword>
<proteinExistence type="inferred from homology"/>
<protein>
    <submittedName>
        <fullName evidence="13">RIP metalloprotease RseP</fullName>
    </submittedName>
</protein>
<dbReference type="SUPFAM" id="SSF50156">
    <property type="entry name" value="PDZ domain-like"/>
    <property type="match status" value="1"/>
</dbReference>
<feature type="domain" description="PDZ" evidence="12">
    <location>
        <begin position="157"/>
        <end position="240"/>
    </location>
</feature>
<keyword evidence="9 13" id="KW-0482">Metalloprotease</keyword>
<evidence type="ECO:0000256" key="8">
    <source>
        <dbReference type="ARBA" id="ARBA00022989"/>
    </source>
</evidence>
<organism evidence="13 14">
    <name type="scientific">Marinactinospora thermotolerans DSM 45154</name>
    <dbReference type="NCBI Taxonomy" id="1122192"/>
    <lineage>
        <taxon>Bacteria</taxon>
        <taxon>Bacillati</taxon>
        <taxon>Actinomycetota</taxon>
        <taxon>Actinomycetes</taxon>
        <taxon>Streptosporangiales</taxon>
        <taxon>Nocardiopsidaceae</taxon>
        <taxon>Marinactinospora</taxon>
    </lineage>
</organism>
<feature type="transmembrane region" description="Helical" evidence="11">
    <location>
        <begin position="371"/>
        <end position="391"/>
    </location>
</feature>
<dbReference type="SMART" id="SM00228">
    <property type="entry name" value="PDZ"/>
    <property type="match status" value="1"/>
</dbReference>
<evidence type="ECO:0000256" key="1">
    <source>
        <dbReference type="ARBA" id="ARBA00001947"/>
    </source>
</evidence>
<evidence type="ECO:0000256" key="11">
    <source>
        <dbReference type="SAM" id="Phobius"/>
    </source>
</evidence>
<keyword evidence="7" id="KW-0862">Zinc</keyword>
<evidence type="ECO:0000313" key="13">
    <source>
        <dbReference type="EMBL" id="SKA38184.1"/>
    </source>
</evidence>
<dbReference type="CDD" id="cd06163">
    <property type="entry name" value="S2P-M50_PDZ_RseP-like"/>
    <property type="match status" value="1"/>
</dbReference>
<keyword evidence="10 11" id="KW-0472">Membrane</keyword>
<comment type="similarity">
    <text evidence="3">Belongs to the peptidase M50B family.</text>
</comment>
<sequence>MVALLTTLGIVVFALGLLLSIAWHELGHLATAKMFGIRCTQYMVGFGKTLWSRKWGDTEYGIKLVPLGGYVRMVGMIPPRKRVEATADAMEGDAVPAKPMSRWRAMIEDAREASYVEMEPGDENRQFYQRAPWKRLIVMAAGPGMNLILAVVLFCIAMMGIGVQQPTNVVGAVQECVVAADSAERDCAEGAEPTPAAQAGLLPGDRIVAIDGQETPTWQAVSSEIRDTIGPATITVERDGERIDLSANLIENRVVARDANGDTILKLDENGDPVLDAQGRAVPETVPAGFLGFEPTSERQSLSLAQTATRMGDMAIGVGEAIITLPSKVPDVFQAAFLGAEREVDSPVGIVGASRIGGEILAQPIPVMDRIAFMVNMLASVNLFLFAFNMLPLLPLDGGHIFGALWEWVRRGWAKLFKRPDPGPFDVAQLMPFAYVVVVCFLCFSLMLLVADIFNPVRLIQ</sequence>
<dbReference type="RefSeq" id="WP_078764016.1">
    <property type="nucleotide sequence ID" value="NZ_FUWS01000018.1"/>
</dbReference>
<dbReference type="InterPro" id="IPR036034">
    <property type="entry name" value="PDZ_sf"/>
</dbReference>
<evidence type="ECO:0000256" key="10">
    <source>
        <dbReference type="ARBA" id="ARBA00023136"/>
    </source>
</evidence>
<comment type="subcellular location">
    <subcellularLocation>
        <location evidence="2">Membrane</location>
        <topology evidence="2">Multi-pass membrane protein</topology>
    </subcellularLocation>
</comment>
<dbReference type="STRING" id="1122192.SAMN02745673_04802"/>
<keyword evidence="5 11" id="KW-0812">Transmembrane</keyword>
<dbReference type="InterPro" id="IPR004387">
    <property type="entry name" value="Pept_M50_Zn"/>
</dbReference>
<reference evidence="13 14" key="1">
    <citation type="submission" date="2017-02" db="EMBL/GenBank/DDBJ databases">
        <authorList>
            <person name="Peterson S.W."/>
        </authorList>
    </citation>
    <scope>NUCLEOTIDE SEQUENCE [LARGE SCALE GENOMIC DNA]</scope>
    <source>
        <strain evidence="13 14">DSM 45154</strain>
    </source>
</reference>
<dbReference type="OrthoDB" id="9782003at2"/>
<comment type="cofactor">
    <cofactor evidence="1">
        <name>Zn(2+)</name>
        <dbReference type="ChEBI" id="CHEBI:29105"/>
    </cofactor>
</comment>
<feature type="transmembrane region" description="Helical" evidence="11">
    <location>
        <begin position="136"/>
        <end position="157"/>
    </location>
</feature>
<dbReference type="Gene3D" id="2.30.42.10">
    <property type="match status" value="1"/>
</dbReference>
<dbReference type="PANTHER" id="PTHR42837">
    <property type="entry name" value="REGULATOR OF SIGMA-E PROTEASE RSEP"/>
    <property type="match status" value="1"/>
</dbReference>
<keyword evidence="6" id="KW-0378">Hydrolase</keyword>
<evidence type="ECO:0000256" key="6">
    <source>
        <dbReference type="ARBA" id="ARBA00022801"/>
    </source>
</evidence>
<dbReference type="InterPro" id="IPR041489">
    <property type="entry name" value="PDZ_6"/>
</dbReference>
<evidence type="ECO:0000256" key="9">
    <source>
        <dbReference type="ARBA" id="ARBA00023049"/>
    </source>
</evidence>
<dbReference type="Proteomes" id="UP000190637">
    <property type="component" value="Unassembled WGS sequence"/>
</dbReference>